<feature type="region of interest" description="Disordered" evidence="1">
    <location>
        <begin position="9"/>
        <end position="60"/>
    </location>
</feature>
<proteinExistence type="predicted"/>
<feature type="compositionally biased region" description="Polar residues" evidence="1">
    <location>
        <begin position="9"/>
        <end position="32"/>
    </location>
</feature>
<name>A0A8J5QK96_9ASCO</name>
<dbReference type="RefSeq" id="XP_049263751.1">
    <property type="nucleotide sequence ID" value="XM_049406783.1"/>
</dbReference>
<comment type="caution">
    <text evidence="2">The sequence shown here is derived from an EMBL/GenBank/DDBJ whole genome shotgun (WGS) entry which is preliminary data.</text>
</comment>
<sequence>MSGRIINQIDQENNANHINRTKPKQSNENINIRTKDSNRPSSSSASRITRIPLGGKNTNNLLTLNRSKSSLVNKISIPLRQTTTNIKPPALTKSNSTLGFAPTKPTVLLDDPQQQQQRQRQQLVQLQQQQQQQNELTDVSSKRPILDSLNEDLSYSRVKRLKGDQFSNFTDSLPKQDTEPQQPIEALPSTFTNTTDQLHESNLVEPDDINKYNVDPIKKSLHTRRHLEAQFDQEIEFAPNVREPPILHEPIEPLSESDLLFFSTPKTTSSNFYEYPDIIEGERILNASVPDLSLELDLDDGMIMEPETKSNEEDIAYAVSILENEELGLSKDELNDLLD</sequence>
<organism evidence="2 3">
    <name type="scientific">[Candida] subhashii</name>
    <dbReference type="NCBI Taxonomy" id="561895"/>
    <lineage>
        <taxon>Eukaryota</taxon>
        <taxon>Fungi</taxon>
        <taxon>Dikarya</taxon>
        <taxon>Ascomycota</taxon>
        <taxon>Saccharomycotina</taxon>
        <taxon>Pichiomycetes</taxon>
        <taxon>Debaryomycetaceae</taxon>
        <taxon>Spathaspora</taxon>
    </lineage>
</organism>
<evidence type="ECO:0000313" key="3">
    <source>
        <dbReference type="Proteomes" id="UP000694255"/>
    </source>
</evidence>
<evidence type="ECO:0000313" key="2">
    <source>
        <dbReference type="EMBL" id="KAG7663519.1"/>
    </source>
</evidence>
<feature type="compositionally biased region" description="Polar residues" evidence="1">
    <location>
        <begin position="86"/>
        <end position="98"/>
    </location>
</feature>
<dbReference type="Proteomes" id="UP000694255">
    <property type="component" value="Unassembled WGS sequence"/>
</dbReference>
<dbReference type="OrthoDB" id="4093331at2759"/>
<evidence type="ECO:0000256" key="1">
    <source>
        <dbReference type="SAM" id="MobiDB-lite"/>
    </source>
</evidence>
<dbReference type="EMBL" id="JAGSYN010000136">
    <property type="protein sequence ID" value="KAG7663519.1"/>
    <property type="molecule type" value="Genomic_DNA"/>
</dbReference>
<dbReference type="GeneID" id="73469779"/>
<feature type="compositionally biased region" description="Low complexity" evidence="1">
    <location>
        <begin position="113"/>
        <end position="133"/>
    </location>
</feature>
<keyword evidence="3" id="KW-1185">Reference proteome</keyword>
<accession>A0A8J5QK96</accession>
<gene>
    <name evidence="2" type="ORF">J8A68_002978</name>
</gene>
<evidence type="ECO:0008006" key="4">
    <source>
        <dbReference type="Google" id="ProtNLM"/>
    </source>
</evidence>
<dbReference type="AlphaFoldDB" id="A0A8J5QK96"/>
<feature type="region of interest" description="Disordered" evidence="1">
    <location>
        <begin position="86"/>
        <end position="143"/>
    </location>
</feature>
<reference evidence="2 3" key="1">
    <citation type="journal article" date="2021" name="DNA Res.">
        <title>Genome analysis of Candida subhashii reveals its hybrid nature and dual mitochondrial genome conformations.</title>
        <authorList>
            <person name="Mixao V."/>
            <person name="Hegedusova E."/>
            <person name="Saus E."/>
            <person name="Pryszcz L.P."/>
            <person name="Cillingova A."/>
            <person name="Nosek J."/>
            <person name="Gabaldon T."/>
        </authorList>
    </citation>
    <scope>NUCLEOTIDE SEQUENCE [LARGE SCALE GENOMIC DNA]</scope>
    <source>
        <strain evidence="2 3">CBS 10753</strain>
    </source>
</reference>
<protein>
    <recommendedName>
        <fullName evidence="4">Securin</fullName>
    </recommendedName>
</protein>